<evidence type="ECO:0000256" key="4">
    <source>
        <dbReference type="ARBA" id="ARBA00022771"/>
    </source>
</evidence>
<keyword evidence="6" id="KW-0805">Transcription regulation</keyword>
<keyword evidence="9" id="KW-0539">Nucleus</keyword>
<dbReference type="GO" id="GO:0005634">
    <property type="term" value="C:nucleus"/>
    <property type="evidence" value="ECO:0007669"/>
    <property type="project" value="UniProtKB-SubCell"/>
</dbReference>
<dbReference type="GO" id="GO:0008270">
    <property type="term" value="F:zinc ion binding"/>
    <property type="evidence" value="ECO:0007669"/>
    <property type="project" value="UniProtKB-KW"/>
</dbReference>
<dbReference type="RefSeq" id="XP_030998773.1">
    <property type="nucleotide sequence ID" value="XM_031135098.1"/>
</dbReference>
<dbReference type="Gene3D" id="1.20.5.650">
    <property type="entry name" value="Single helix bin"/>
    <property type="match status" value="1"/>
</dbReference>
<dbReference type="InterPro" id="IPR013763">
    <property type="entry name" value="Cyclin-like_dom"/>
</dbReference>
<dbReference type="GO" id="GO:0070897">
    <property type="term" value="P:transcription preinitiation complex assembly"/>
    <property type="evidence" value="ECO:0007669"/>
    <property type="project" value="InterPro"/>
</dbReference>
<feature type="compositionally biased region" description="Polar residues" evidence="10">
    <location>
        <begin position="480"/>
        <end position="493"/>
    </location>
</feature>
<keyword evidence="8" id="KW-0804">Transcription</keyword>
<dbReference type="SUPFAM" id="SSF47954">
    <property type="entry name" value="Cyclin-like"/>
    <property type="match status" value="2"/>
</dbReference>
<feature type="region of interest" description="Disordered" evidence="10">
    <location>
        <begin position="1"/>
        <end position="61"/>
    </location>
</feature>
<evidence type="ECO:0000256" key="5">
    <source>
        <dbReference type="ARBA" id="ARBA00022833"/>
    </source>
</evidence>
<feature type="compositionally biased region" description="Low complexity" evidence="10">
    <location>
        <begin position="688"/>
        <end position="700"/>
    </location>
</feature>
<protein>
    <recommendedName>
        <fullName evidence="11">Cyclin-like domain-containing protein</fullName>
    </recommendedName>
</protein>
<dbReference type="GO" id="GO:0001006">
    <property type="term" value="F:RNA polymerase III type 3 promoter sequence-specific DNA binding"/>
    <property type="evidence" value="ECO:0007669"/>
    <property type="project" value="TreeGrafter"/>
</dbReference>
<keyword evidence="13" id="KW-1185">Reference proteome</keyword>
<feature type="compositionally biased region" description="Low complexity" evidence="10">
    <location>
        <begin position="455"/>
        <end position="469"/>
    </location>
</feature>
<evidence type="ECO:0000259" key="11">
    <source>
        <dbReference type="SMART" id="SM00385"/>
    </source>
</evidence>
<keyword evidence="4" id="KW-0863">Zinc-finger</keyword>
<comment type="subcellular location">
    <subcellularLocation>
        <location evidence="1">Nucleus</location>
    </subcellularLocation>
</comment>
<dbReference type="Pfam" id="PF00382">
    <property type="entry name" value="TFIIB"/>
    <property type="match status" value="2"/>
</dbReference>
<feature type="compositionally biased region" description="Low complexity" evidence="10">
    <location>
        <begin position="39"/>
        <end position="48"/>
    </location>
</feature>
<sequence>MSSMTKLPKKPFQIKPKASRINPIKAIQDREWNRKRQAEAQARAAAAATPPPTAGGNSGCPNPNCKNPNVIDGVCRTCGRVTDDSNIVSEVTFGENSQGGAVVQGSFLGADQGTVRGMAGIGSRRVAGHGSGESRERTLREARQMMSGFAHQLNIPEHVVSNGHQIYKLASGKNFVQGRRIPNVVAVSLYAACRKESPCKIMLIDLADIVKEEVFYLGRTYKKLLSVIEAKMDQHPIYVEDLIFRFASKLEFDTLTNKVAETAVRLVQRMDRDWMVMGRRPAGICGACLIMAARMYNFRRTPREVVYIAKITMATLQQRLDEFRELPSARMTVEDFLSQDFLSEEYDPPSIYKKSEEYQARLKEKRRAMKRKRQAEEAAEASSQSAPTPAPPLRTDADGFAIPPPPQATAQAQQANIIERAGTTTDEDLEALAAEYGDKNATTGVDGNDDDDAPDTPSASPDSPASSTSERPAKRRKGPQGSSCRTQPASKTPSVKPVYMDEAWEEDEDILEMEITEAINDQNTEEHAKAFASAKEQVQRIMQNIHPPDAADASAASALDNAVVGEDEFADDPEVQNCLLSKEEQEIKSRIWLNENKDWLRHQQEKIFRQKLAANGPPKQRRNRVRKPRIGEGQASPASTAGEAAMDAMERRGFSKRINYDAIASMLHSSRRAGPGSVAASEYTSRQSSRAGSVAGSAAGDEPADDESEAGYDEEEEAPGEDRDPFADSDGGGGSDEE</sequence>
<dbReference type="GeneID" id="41979722"/>
<gene>
    <name evidence="12" type="ORF">E0L32_012275</name>
</gene>
<evidence type="ECO:0000256" key="9">
    <source>
        <dbReference type="ARBA" id="ARBA00023242"/>
    </source>
</evidence>
<evidence type="ECO:0000313" key="12">
    <source>
        <dbReference type="EMBL" id="TPX17062.1"/>
    </source>
</evidence>
<dbReference type="SMART" id="SM00385">
    <property type="entry name" value="CYCLIN"/>
    <property type="match status" value="2"/>
</dbReference>
<feature type="region of interest" description="Disordered" evidence="10">
    <location>
        <begin position="363"/>
        <end position="414"/>
    </location>
</feature>
<dbReference type="InterPro" id="IPR036915">
    <property type="entry name" value="Cyclin-like_sf"/>
</dbReference>
<comment type="caution">
    <text evidence="12">The sequence shown here is derived from an EMBL/GenBank/DDBJ whole genome shotgun (WGS) entry which is preliminary data.</text>
</comment>
<evidence type="ECO:0000256" key="2">
    <source>
        <dbReference type="ARBA" id="ARBA00010857"/>
    </source>
</evidence>
<evidence type="ECO:0000256" key="6">
    <source>
        <dbReference type="ARBA" id="ARBA00023015"/>
    </source>
</evidence>
<dbReference type="GO" id="GO:0000126">
    <property type="term" value="C:transcription factor TFIIIB complex"/>
    <property type="evidence" value="ECO:0007669"/>
    <property type="project" value="TreeGrafter"/>
</dbReference>
<feature type="compositionally biased region" description="Basic and acidic residues" evidence="10">
    <location>
        <begin position="27"/>
        <end position="38"/>
    </location>
</feature>
<feature type="compositionally biased region" description="Basic residues" evidence="10">
    <location>
        <begin position="363"/>
        <end position="373"/>
    </location>
</feature>
<evidence type="ECO:0000256" key="8">
    <source>
        <dbReference type="ARBA" id="ARBA00023163"/>
    </source>
</evidence>
<dbReference type="EMBL" id="SKBQ01000150">
    <property type="protein sequence ID" value="TPX17062.1"/>
    <property type="molecule type" value="Genomic_DNA"/>
</dbReference>
<dbReference type="PANTHER" id="PTHR11618:SF4">
    <property type="entry name" value="TRANSCRIPTION FACTOR IIIB 90 KDA SUBUNIT"/>
    <property type="match status" value="1"/>
</dbReference>
<dbReference type="CDD" id="cd20554">
    <property type="entry name" value="CYCLIN_TFIIIB90_rpt2"/>
    <property type="match status" value="1"/>
</dbReference>
<feature type="compositionally biased region" description="Basic residues" evidence="10">
    <location>
        <begin position="619"/>
        <end position="628"/>
    </location>
</feature>
<organism evidence="12 13">
    <name type="scientific">Thyridium curvatum</name>
    <dbReference type="NCBI Taxonomy" id="1093900"/>
    <lineage>
        <taxon>Eukaryota</taxon>
        <taxon>Fungi</taxon>
        <taxon>Dikarya</taxon>
        <taxon>Ascomycota</taxon>
        <taxon>Pezizomycotina</taxon>
        <taxon>Sordariomycetes</taxon>
        <taxon>Sordariomycetidae</taxon>
        <taxon>Thyridiales</taxon>
        <taxon>Thyridiaceae</taxon>
        <taxon>Thyridium</taxon>
    </lineage>
</organism>
<feature type="region of interest" description="Disordered" evidence="10">
    <location>
        <begin position="669"/>
        <end position="738"/>
    </location>
</feature>
<dbReference type="PANTHER" id="PTHR11618">
    <property type="entry name" value="TRANSCRIPTION INITIATION FACTOR IIB-RELATED"/>
    <property type="match status" value="1"/>
</dbReference>
<comment type="similarity">
    <text evidence="2">Belongs to the TFIIB family.</text>
</comment>
<accession>A0A507B482</accession>
<dbReference type="InterPro" id="IPR013150">
    <property type="entry name" value="TFIIB_cyclin"/>
</dbReference>
<keyword evidence="5" id="KW-0862">Zinc</keyword>
<evidence type="ECO:0000313" key="13">
    <source>
        <dbReference type="Proteomes" id="UP000319257"/>
    </source>
</evidence>
<reference evidence="12 13" key="1">
    <citation type="submission" date="2019-06" db="EMBL/GenBank/DDBJ databases">
        <title>Draft genome sequence of the filamentous fungus Phialemoniopsis curvata isolated from diesel fuel.</title>
        <authorList>
            <person name="Varaljay V.A."/>
            <person name="Lyon W.J."/>
            <person name="Crouch A.L."/>
            <person name="Drake C.E."/>
            <person name="Hollomon J.M."/>
            <person name="Nadeau L.J."/>
            <person name="Nunn H.S."/>
            <person name="Stevenson B.S."/>
            <person name="Bojanowski C.L."/>
            <person name="Crookes-Goodson W.J."/>
        </authorList>
    </citation>
    <scope>NUCLEOTIDE SEQUENCE [LARGE SCALE GENOMIC DNA]</scope>
    <source>
        <strain evidence="12 13">D216</strain>
    </source>
</reference>
<name>A0A507B482_9PEZI</name>
<evidence type="ECO:0000256" key="7">
    <source>
        <dbReference type="ARBA" id="ARBA00023159"/>
    </source>
</evidence>
<dbReference type="GO" id="GO:0017025">
    <property type="term" value="F:TBP-class protein binding"/>
    <property type="evidence" value="ECO:0007669"/>
    <property type="project" value="InterPro"/>
</dbReference>
<dbReference type="InParanoid" id="A0A507B482"/>
<dbReference type="AlphaFoldDB" id="A0A507B482"/>
<keyword evidence="3" id="KW-0479">Metal-binding</keyword>
<dbReference type="Gene3D" id="1.10.472.10">
    <property type="entry name" value="Cyclin-like"/>
    <property type="match status" value="2"/>
</dbReference>
<feature type="region of interest" description="Disordered" evidence="10">
    <location>
        <begin position="609"/>
        <end position="649"/>
    </location>
</feature>
<dbReference type="Pfam" id="PF07741">
    <property type="entry name" value="BRF1"/>
    <property type="match status" value="1"/>
</dbReference>
<dbReference type="InterPro" id="IPR000812">
    <property type="entry name" value="TFIIB"/>
</dbReference>
<evidence type="ECO:0000256" key="1">
    <source>
        <dbReference type="ARBA" id="ARBA00004123"/>
    </source>
</evidence>
<dbReference type="OrthoDB" id="511529at2759"/>
<evidence type="ECO:0000256" key="3">
    <source>
        <dbReference type="ARBA" id="ARBA00022723"/>
    </source>
</evidence>
<dbReference type="GO" id="GO:0000995">
    <property type="term" value="F:RNA polymerase III general transcription initiation factor activity"/>
    <property type="evidence" value="ECO:0007669"/>
    <property type="project" value="TreeGrafter"/>
</dbReference>
<dbReference type="FunFam" id="1.10.472.10:FF:000002">
    <property type="entry name" value="Transcription factor IIIB 90 kDa subunit"/>
    <property type="match status" value="1"/>
</dbReference>
<feature type="domain" description="Cyclin-like" evidence="11">
    <location>
        <begin position="144"/>
        <end position="226"/>
    </location>
</feature>
<dbReference type="STRING" id="1093900.A0A507B482"/>
<dbReference type="GO" id="GO:0097550">
    <property type="term" value="C:transcription preinitiation complex"/>
    <property type="evidence" value="ECO:0007669"/>
    <property type="project" value="TreeGrafter"/>
</dbReference>
<evidence type="ECO:0000256" key="10">
    <source>
        <dbReference type="SAM" id="MobiDB-lite"/>
    </source>
</evidence>
<dbReference type="FunCoup" id="A0A507B482">
    <property type="interactions" value="449"/>
</dbReference>
<feature type="domain" description="Cyclin-like" evidence="11">
    <location>
        <begin position="241"/>
        <end position="325"/>
    </location>
</feature>
<proteinExistence type="inferred from homology"/>
<keyword evidence="7" id="KW-0010">Activator</keyword>
<feature type="compositionally biased region" description="Acidic residues" evidence="10">
    <location>
        <begin position="702"/>
        <end position="719"/>
    </location>
</feature>
<dbReference type="InterPro" id="IPR011665">
    <property type="entry name" value="BRF1_TBP-bd_dom"/>
</dbReference>
<feature type="region of interest" description="Disordered" evidence="10">
    <location>
        <begin position="438"/>
        <end position="501"/>
    </location>
</feature>
<dbReference type="Proteomes" id="UP000319257">
    <property type="component" value="Unassembled WGS sequence"/>
</dbReference>